<protein>
    <recommendedName>
        <fullName evidence="6">DUF4974 domain-containing protein</fullName>
    </recommendedName>
</protein>
<dbReference type="InterPro" id="IPR032508">
    <property type="entry name" value="FecR_C"/>
</dbReference>
<keyword evidence="1" id="KW-0472">Membrane</keyword>
<gene>
    <name evidence="4" type="ORF">GCM10011511_45870</name>
</gene>
<evidence type="ECO:0000313" key="4">
    <source>
        <dbReference type="EMBL" id="GGB16901.1"/>
    </source>
</evidence>
<feature type="transmembrane region" description="Helical" evidence="1">
    <location>
        <begin position="85"/>
        <end position="106"/>
    </location>
</feature>
<keyword evidence="5" id="KW-1185">Reference proteome</keyword>
<dbReference type="Gene3D" id="3.55.50.30">
    <property type="match status" value="1"/>
</dbReference>
<sequence>MRMHQDQIKELLERYIKGECTDEEAALLEKWYDRIAMEKGTTRLLPEAEENRLVRELWERIGSKEEPGAGQGPENRLLHLRRRRALRFVAVWAGMIMVTGGVWMQWNRRGNRPASRKAMEYTTIVTGYQQVRKVLLPDSSIVWLNSATHLSFPADFLTHREVRLSGEAFFEVASEAEHPFVVLAGNSSTRVLGTAFNVSAYPEAGELRISLKSGKIAIAYGAAEQKTLLPGQLMIYDKKSRNGEVLQQAPGEMDVWTAGRMLFYKTPMKEALAQIEARYGVHIIYDRTIKDRTITARFENTALEKVLQSLSFGWDMHFTRTSDTIHVR</sequence>
<comment type="caution">
    <text evidence="4">The sequence shown here is derived from an EMBL/GenBank/DDBJ whole genome shotgun (WGS) entry which is preliminary data.</text>
</comment>
<evidence type="ECO:0008006" key="6">
    <source>
        <dbReference type="Google" id="ProtNLM"/>
    </source>
</evidence>
<evidence type="ECO:0000256" key="1">
    <source>
        <dbReference type="SAM" id="Phobius"/>
    </source>
</evidence>
<dbReference type="PIRSF" id="PIRSF018266">
    <property type="entry name" value="FecR"/>
    <property type="match status" value="1"/>
</dbReference>
<keyword evidence="1" id="KW-1133">Transmembrane helix</keyword>
<dbReference type="PANTHER" id="PTHR30273">
    <property type="entry name" value="PERIPLASMIC SIGNAL SENSOR AND SIGMA FACTOR ACTIVATOR FECR-RELATED"/>
    <property type="match status" value="1"/>
</dbReference>
<organism evidence="4 5">
    <name type="scientific">Puia dinghuensis</name>
    <dbReference type="NCBI Taxonomy" id="1792502"/>
    <lineage>
        <taxon>Bacteria</taxon>
        <taxon>Pseudomonadati</taxon>
        <taxon>Bacteroidota</taxon>
        <taxon>Chitinophagia</taxon>
        <taxon>Chitinophagales</taxon>
        <taxon>Chitinophagaceae</taxon>
        <taxon>Puia</taxon>
    </lineage>
</organism>
<dbReference type="Pfam" id="PF04773">
    <property type="entry name" value="FecR"/>
    <property type="match status" value="1"/>
</dbReference>
<dbReference type="GO" id="GO:0016989">
    <property type="term" value="F:sigma factor antagonist activity"/>
    <property type="evidence" value="ECO:0007669"/>
    <property type="project" value="TreeGrafter"/>
</dbReference>
<feature type="domain" description="Protein FecR C-terminal" evidence="3">
    <location>
        <begin position="261"/>
        <end position="327"/>
    </location>
</feature>
<reference evidence="4" key="2">
    <citation type="submission" date="2020-09" db="EMBL/GenBank/DDBJ databases">
        <authorList>
            <person name="Sun Q."/>
            <person name="Zhou Y."/>
        </authorList>
    </citation>
    <scope>NUCLEOTIDE SEQUENCE</scope>
    <source>
        <strain evidence="4">CGMCC 1.15448</strain>
    </source>
</reference>
<dbReference type="PANTHER" id="PTHR30273:SF2">
    <property type="entry name" value="PROTEIN FECR"/>
    <property type="match status" value="1"/>
</dbReference>
<keyword evidence="1" id="KW-0812">Transmembrane</keyword>
<feature type="domain" description="FecR protein" evidence="2">
    <location>
        <begin position="123"/>
        <end position="216"/>
    </location>
</feature>
<name>A0A8J2UH02_9BACT</name>
<dbReference type="EMBL" id="BMJC01000005">
    <property type="protein sequence ID" value="GGB16901.1"/>
    <property type="molecule type" value="Genomic_DNA"/>
</dbReference>
<evidence type="ECO:0000259" key="2">
    <source>
        <dbReference type="Pfam" id="PF04773"/>
    </source>
</evidence>
<proteinExistence type="predicted"/>
<dbReference type="AlphaFoldDB" id="A0A8J2UH02"/>
<dbReference type="Pfam" id="PF16344">
    <property type="entry name" value="FecR_C"/>
    <property type="match status" value="1"/>
</dbReference>
<dbReference type="Gene3D" id="2.60.120.1440">
    <property type="match status" value="1"/>
</dbReference>
<evidence type="ECO:0000313" key="5">
    <source>
        <dbReference type="Proteomes" id="UP000607559"/>
    </source>
</evidence>
<accession>A0A8J2UH02</accession>
<dbReference type="InterPro" id="IPR006860">
    <property type="entry name" value="FecR"/>
</dbReference>
<dbReference type="Proteomes" id="UP000607559">
    <property type="component" value="Unassembled WGS sequence"/>
</dbReference>
<dbReference type="InterPro" id="IPR012373">
    <property type="entry name" value="Ferrdict_sens_TM"/>
</dbReference>
<reference evidence="4" key="1">
    <citation type="journal article" date="2014" name="Int. J. Syst. Evol. Microbiol.">
        <title>Complete genome sequence of Corynebacterium casei LMG S-19264T (=DSM 44701T), isolated from a smear-ripened cheese.</title>
        <authorList>
            <consortium name="US DOE Joint Genome Institute (JGI-PGF)"/>
            <person name="Walter F."/>
            <person name="Albersmeier A."/>
            <person name="Kalinowski J."/>
            <person name="Ruckert C."/>
        </authorList>
    </citation>
    <scope>NUCLEOTIDE SEQUENCE</scope>
    <source>
        <strain evidence="4">CGMCC 1.15448</strain>
    </source>
</reference>
<evidence type="ECO:0000259" key="3">
    <source>
        <dbReference type="Pfam" id="PF16344"/>
    </source>
</evidence>